<accession>A0A9P9IZQ9</accession>
<dbReference type="InterPro" id="IPR036881">
    <property type="entry name" value="Glyco_hydro_3_C_sf"/>
</dbReference>
<dbReference type="SUPFAM" id="SSF52279">
    <property type="entry name" value="Beta-D-glucan exohydrolase, C-terminal domain"/>
    <property type="match status" value="2"/>
</dbReference>
<dbReference type="AlphaFoldDB" id="A0A9P9IZQ9"/>
<evidence type="ECO:0000256" key="8">
    <source>
        <dbReference type="ARBA" id="ARBA00023295"/>
    </source>
</evidence>
<dbReference type="PRINTS" id="PR00133">
    <property type="entry name" value="GLHYDRLASE3"/>
</dbReference>
<evidence type="ECO:0000313" key="12">
    <source>
        <dbReference type="Proteomes" id="UP000738349"/>
    </source>
</evidence>
<comment type="pathway">
    <text evidence="2">Glycan metabolism; cellulose degradation.</text>
</comment>
<dbReference type="Pfam" id="PF00933">
    <property type="entry name" value="Glyco_hydro_3"/>
    <property type="match status" value="1"/>
</dbReference>
<dbReference type="OrthoDB" id="2123594at2759"/>
<evidence type="ECO:0000256" key="9">
    <source>
        <dbReference type="ARBA" id="ARBA00023326"/>
    </source>
</evidence>
<dbReference type="InterPro" id="IPR001764">
    <property type="entry name" value="Glyco_hydro_3_N"/>
</dbReference>
<dbReference type="SMART" id="SM01217">
    <property type="entry name" value="Fn3_like"/>
    <property type="match status" value="1"/>
</dbReference>
<dbReference type="InterPro" id="IPR013783">
    <property type="entry name" value="Ig-like_fold"/>
</dbReference>
<dbReference type="Pfam" id="PF01915">
    <property type="entry name" value="Glyco_hydro_3_C"/>
    <property type="match status" value="1"/>
</dbReference>
<organism evidence="11 12">
    <name type="scientific">Dactylonectria macrodidyma</name>
    <dbReference type="NCBI Taxonomy" id="307937"/>
    <lineage>
        <taxon>Eukaryota</taxon>
        <taxon>Fungi</taxon>
        <taxon>Dikarya</taxon>
        <taxon>Ascomycota</taxon>
        <taxon>Pezizomycotina</taxon>
        <taxon>Sordariomycetes</taxon>
        <taxon>Hypocreomycetidae</taxon>
        <taxon>Hypocreales</taxon>
        <taxon>Nectriaceae</taxon>
        <taxon>Dactylonectria</taxon>
    </lineage>
</organism>
<reference evidence="11" key="1">
    <citation type="journal article" date="2021" name="Nat. Commun.">
        <title>Genetic determinants of endophytism in the Arabidopsis root mycobiome.</title>
        <authorList>
            <person name="Mesny F."/>
            <person name="Miyauchi S."/>
            <person name="Thiergart T."/>
            <person name="Pickel B."/>
            <person name="Atanasova L."/>
            <person name="Karlsson M."/>
            <person name="Huettel B."/>
            <person name="Barry K.W."/>
            <person name="Haridas S."/>
            <person name="Chen C."/>
            <person name="Bauer D."/>
            <person name="Andreopoulos W."/>
            <person name="Pangilinan J."/>
            <person name="LaButti K."/>
            <person name="Riley R."/>
            <person name="Lipzen A."/>
            <person name="Clum A."/>
            <person name="Drula E."/>
            <person name="Henrissat B."/>
            <person name="Kohler A."/>
            <person name="Grigoriev I.V."/>
            <person name="Martin F.M."/>
            <person name="Hacquard S."/>
        </authorList>
    </citation>
    <scope>NUCLEOTIDE SEQUENCE</scope>
    <source>
        <strain evidence="11">MPI-CAGE-AT-0147</strain>
    </source>
</reference>
<feature type="domain" description="Fibronectin type III-like" evidence="10">
    <location>
        <begin position="668"/>
        <end position="734"/>
    </location>
</feature>
<evidence type="ECO:0000256" key="7">
    <source>
        <dbReference type="ARBA" id="ARBA00023277"/>
    </source>
</evidence>
<dbReference type="GO" id="GO:0008422">
    <property type="term" value="F:beta-glucosidase activity"/>
    <property type="evidence" value="ECO:0007669"/>
    <property type="project" value="UniProtKB-EC"/>
</dbReference>
<dbReference type="InterPro" id="IPR026891">
    <property type="entry name" value="Fn3-like"/>
</dbReference>
<dbReference type="Gene3D" id="3.40.50.1700">
    <property type="entry name" value="Glycoside hydrolase family 3 C-terminal domain"/>
    <property type="match status" value="1"/>
</dbReference>
<evidence type="ECO:0000256" key="4">
    <source>
        <dbReference type="ARBA" id="ARBA00012744"/>
    </source>
</evidence>
<comment type="similarity">
    <text evidence="3">Belongs to the glycosyl hydrolase 3 family.</text>
</comment>
<evidence type="ECO:0000256" key="1">
    <source>
        <dbReference type="ARBA" id="ARBA00000448"/>
    </source>
</evidence>
<evidence type="ECO:0000256" key="6">
    <source>
        <dbReference type="ARBA" id="ARBA00023180"/>
    </source>
</evidence>
<dbReference type="Gene3D" id="2.60.40.10">
    <property type="entry name" value="Immunoglobulins"/>
    <property type="match status" value="1"/>
</dbReference>
<dbReference type="EC" id="3.2.1.21" evidence="4"/>
<dbReference type="InterPro" id="IPR002772">
    <property type="entry name" value="Glyco_hydro_3_C"/>
</dbReference>
<evidence type="ECO:0000256" key="5">
    <source>
        <dbReference type="ARBA" id="ARBA00022801"/>
    </source>
</evidence>
<keyword evidence="5 11" id="KW-0378">Hydrolase</keyword>
<proteinExistence type="inferred from homology"/>
<dbReference type="SUPFAM" id="SSF51445">
    <property type="entry name" value="(Trans)glycosidases"/>
    <property type="match status" value="1"/>
</dbReference>
<dbReference type="EMBL" id="JAGMUV010000010">
    <property type="protein sequence ID" value="KAH7141909.1"/>
    <property type="molecule type" value="Genomic_DNA"/>
</dbReference>
<protein>
    <recommendedName>
        <fullName evidence="4">beta-glucosidase</fullName>
        <ecNumber evidence="4">3.2.1.21</ecNumber>
    </recommendedName>
</protein>
<gene>
    <name evidence="11" type="ORF">EDB81DRAFT_760758</name>
</gene>
<dbReference type="InterPro" id="IPR050288">
    <property type="entry name" value="Cellulose_deg_GH3"/>
</dbReference>
<keyword evidence="8" id="KW-0326">Glycosidase</keyword>
<dbReference type="InterPro" id="IPR017853">
    <property type="entry name" value="GH"/>
</dbReference>
<name>A0A9P9IZQ9_9HYPO</name>
<evidence type="ECO:0000256" key="3">
    <source>
        <dbReference type="ARBA" id="ARBA00005336"/>
    </source>
</evidence>
<evidence type="ECO:0000313" key="11">
    <source>
        <dbReference type="EMBL" id="KAH7141909.1"/>
    </source>
</evidence>
<dbReference type="InterPro" id="IPR036962">
    <property type="entry name" value="Glyco_hydro_3_N_sf"/>
</dbReference>
<sequence length="752" mass="82003">MPSAGNETTAAKIETSNEISSFDDAVNAVKSGKVEPKAASDTLLSLLSLDERLWLLDGDEEFWPGIYSMMTQGFGHRPYVMGEIERLKIPGVRFSDGPRGCTMGESTAFPVPMARGASWDVSLEERVGRAIGRECKALGANFFSGICVNLPRHPGWGRVQETYSEDPIILGEMGAAIARGVQENLIACVKHYALNSMENARFKVDVSVNDDVLHEVYLSQFRHIVEQGVGSVMSSYNSVRGHFAGESRELLIDILRHQWGFNGFVISDFLFGFRNVPASLRNGLDLEAPFRQQRALHLKPALEDGKVTAEDVDRAASNILRTLIKNEAFRGDSKPTADVVFSEEHRSLARESAAKSMVLLKNETIDGAAMLPFRPDTSKVAVVGWLADSKNTGDKGSSAVRSPEVISPYQGIKDALPNADVALENSTDIDAVKRAAAAADVVVVVVGYDFRDEGEYTAPAFNGTPALKPVIPPDDGSEGAKAVTERLMKPAPNKEDTGKDNYGFGAGGDRVRMRLRPEDVEVVKAAVEVNPRTIVSIVAGGAVIIEEWKDLPAAIIFSFYSGCQGGRALADLLLGRADFSGRLPFSIPTSERHLLAFDNNAETIKYDRWFGQRLLDRLQVKASYPLGFGLSYTTFSISSLEVQRITMSEDQLLVHLLVSNTGARDGRYVAQVYGLVDVPDWPIRSLLGFSAQDIKGGEQKVVEIIVSTRPLQRWRQGSWALVAKSIAIEVGRFSGDSESLQAMVDVTPVSNV</sequence>
<dbReference type="Proteomes" id="UP000738349">
    <property type="component" value="Unassembled WGS sequence"/>
</dbReference>
<comment type="catalytic activity">
    <reaction evidence="1">
        <text>Hydrolysis of terminal, non-reducing beta-D-glucosyl residues with release of beta-D-glucose.</text>
        <dbReference type="EC" id="3.2.1.21"/>
    </reaction>
</comment>
<dbReference type="PANTHER" id="PTHR42715:SF3">
    <property type="entry name" value="BETA-GLUCOSIDASE B-RELATED"/>
    <property type="match status" value="1"/>
</dbReference>
<keyword evidence="9" id="KW-0624">Polysaccharide degradation</keyword>
<evidence type="ECO:0000256" key="2">
    <source>
        <dbReference type="ARBA" id="ARBA00004987"/>
    </source>
</evidence>
<comment type="caution">
    <text evidence="11">The sequence shown here is derived from an EMBL/GenBank/DDBJ whole genome shotgun (WGS) entry which is preliminary data.</text>
</comment>
<dbReference type="Gene3D" id="3.20.20.300">
    <property type="entry name" value="Glycoside hydrolase, family 3, N-terminal domain"/>
    <property type="match status" value="1"/>
</dbReference>
<keyword evidence="12" id="KW-1185">Reference proteome</keyword>
<dbReference type="PANTHER" id="PTHR42715">
    <property type="entry name" value="BETA-GLUCOSIDASE"/>
    <property type="match status" value="1"/>
</dbReference>
<dbReference type="GO" id="GO:0009251">
    <property type="term" value="P:glucan catabolic process"/>
    <property type="evidence" value="ECO:0007669"/>
    <property type="project" value="TreeGrafter"/>
</dbReference>
<keyword evidence="7" id="KW-0119">Carbohydrate metabolism</keyword>
<keyword evidence="6" id="KW-0325">Glycoprotein</keyword>
<evidence type="ECO:0000259" key="10">
    <source>
        <dbReference type="SMART" id="SM01217"/>
    </source>
</evidence>